<evidence type="ECO:0000256" key="12">
    <source>
        <dbReference type="RuleBase" id="RU000304"/>
    </source>
</evidence>
<evidence type="ECO:0000256" key="9">
    <source>
        <dbReference type="ARBA" id="ARBA00022843"/>
    </source>
</evidence>
<dbReference type="GO" id="GO:0050321">
    <property type="term" value="F:tau-protein kinase activity"/>
    <property type="evidence" value="ECO:0007669"/>
    <property type="project" value="TreeGrafter"/>
</dbReference>
<comment type="similarity">
    <text evidence="12">Belongs to the protein kinase superfamily.</text>
</comment>
<evidence type="ECO:0000256" key="11">
    <source>
        <dbReference type="PROSITE-ProRule" id="PRU10141"/>
    </source>
</evidence>
<keyword evidence="4" id="KW-0479">Metal-binding</keyword>
<keyword evidence="2" id="KW-0217">Developmental protein</keyword>
<keyword evidence="8" id="KW-0460">Magnesium</keyword>
<dbReference type="SMART" id="SM00220">
    <property type="entry name" value="S_TKc"/>
    <property type="match status" value="1"/>
</dbReference>
<evidence type="ECO:0000256" key="7">
    <source>
        <dbReference type="ARBA" id="ARBA00022840"/>
    </source>
</evidence>
<keyword evidence="3" id="KW-0597">Phosphoprotein</keyword>
<dbReference type="EMBL" id="JAZDUA010000156">
    <property type="protein sequence ID" value="KAK7866067.1"/>
    <property type="molecule type" value="Genomic_DNA"/>
</dbReference>
<evidence type="ECO:0000256" key="1">
    <source>
        <dbReference type="ARBA" id="ARBA00001946"/>
    </source>
</evidence>
<dbReference type="InterPro" id="IPR011009">
    <property type="entry name" value="Kinase-like_dom_sf"/>
</dbReference>
<dbReference type="PROSITE" id="PS00108">
    <property type="entry name" value="PROTEIN_KINASE_ST"/>
    <property type="match status" value="1"/>
</dbReference>
<dbReference type="GO" id="GO:0005524">
    <property type="term" value="F:ATP binding"/>
    <property type="evidence" value="ECO:0007669"/>
    <property type="project" value="UniProtKB-UniRule"/>
</dbReference>
<evidence type="ECO:0000256" key="5">
    <source>
        <dbReference type="ARBA" id="ARBA00022741"/>
    </source>
</evidence>
<dbReference type="PROSITE" id="PS50011">
    <property type="entry name" value="PROTEIN_KINASE_DOM"/>
    <property type="match status" value="1"/>
</dbReference>
<dbReference type="Gene3D" id="1.10.510.10">
    <property type="entry name" value="Transferase(Phosphotransferase) domain 1"/>
    <property type="match status" value="1"/>
</dbReference>
<dbReference type="FunFam" id="1.10.510.10:FF:000943">
    <property type="entry name" value="testis-specific serine/threonine-protein kinase 1"/>
    <property type="match status" value="1"/>
</dbReference>
<dbReference type="GO" id="GO:0030154">
    <property type="term" value="P:cell differentiation"/>
    <property type="evidence" value="ECO:0007669"/>
    <property type="project" value="UniProtKB-KW"/>
</dbReference>
<gene>
    <name evidence="14" type="ORF">R5R35_013566</name>
</gene>
<dbReference type="GO" id="GO:0005737">
    <property type="term" value="C:cytoplasm"/>
    <property type="evidence" value="ECO:0007669"/>
    <property type="project" value="TreeGrafter"/>
</dbReference>
<dbReference type="GO" id="GO:0000226">
    <property type="term" value="P:microtubule cytoskeleton organization"/>
    <property type="evidence" value="ECO:0007669"/>
    <property type="project" value="TreeGrafter"/>
</dbReference>
<comment type="caution">
    <text evidence="14">The sequence shown here is derived from an EMBL/GenBank/DDBJ whole genome shotgun (WGS) entry which is preliminary data.</text>
</comment>
<dbReference type="PANTHER" id="PTHR24346:SF102">
    <property type="entry name" value="TESTIS-SPECIFIC SERINE_THREONINE-PROTEIN KINASE 1"/>
    <property type="match status" value="1"/>
</dbReference>
<keyword evidence="12" id="KW-0418">Kinase</keyword>
<keyword evidence="6" id="KW-0221">Differentiation</keyword>
<keyword evidence="10" id="KW-0744">Spermatogenesis</keyword>
<proteinExistence type="inferred from homology"/>
<evidence type="ECO:0000256" key="2">
    <source>
        <dbReference type="ARBA" id="ARBA00022473"/>
    </source>
</evidence>
<feature type="binding site" evidence="11">
    <location>
        <position position="55"/>
    </location>
    <ligand>
        <name>ATP</name>
        <dbReference type="ChEBI" id="CHEBI:30616"/>
    </ligand>
</feature>
<evidence type="ECO:0000256" key="10">
    <source>
        <dbReference type="ARBA" id="ARBA00022871"/>
    </source>
</evidence>
<dbReference type="Proteomes" id="UP001378592">
    <property type="component" value="Unassembled WGS sequence"/>
</dbReference>
<evidence type="ECO:0000256" key="6">
    <source>
        <dbReference type="ARBA" id="ARBA00022782"/>
    </source>
</evidence>
<keyword evidence="15" id="KW-1185">Reference proteome</keyword>
<keyword evidence="12" id="KW-0808">Transferase</keyword>
<comment type="cofactor">
    <cofactor evidence="1">
        <name>Mg(2+)</name>
        <dbReference type="ChEBI" id="CHEBI:18420"/>
    </cofactor>
</comment>
<dbReference type="PROSITE" id="PS00107">
    <property type="entry name" value="PROTEIN_KINASE_ATP"/>
    <property type="match status" value="1"/>
</dbReference>
<evidence type="ECO:0000313" key="15">
    <source>
        <dbReference type="Proteomes" id="UP001378592"/>
    </source>
</evidence>
<dbReference type="Pfam" id="PF00069">
    <property type="entry name" value="Pkinase"/>
    <property type="match status" value="1"/>
</dbReference>
<evidence type="ECO:0000256" key="8">
    <source>
        <dbReference type="ARBA" id="ARBA00022842"/>
    </source>
</evidence>
<sequence>MATSPNLPNSEVCALEQEGFIIGKKIGEGSHATVHLAEYVDNKSQKKKKIRLACKIVDKEKVSKNYLNKFFPRELEILAKLDNPYIVQVHSIFQYGPRVFIFMQYADNGDLLEYVTHRGNVSEQQAKFWFQQIASGVQYLHNRNIAHRDLKCENVLLTRRLNVKLTDFGFARFAVDHKGRKILSRTFCGSAAYAAPEVVSGTPYNVKLADVWSLGIILFVMLNASFPFDDSNVRKLLKDQLARNWSFRTHIREKISDLGKSIVKQILEPDITLRLSLNQVLAHEWLSVRKEKSGSAIGIQDASRKGQS</sequence>
<evidence type="ECO:0000259" key="13">
    <source>
        <dbReference type="PROSITE" id="PS50011"/>
    </source>
</evidence>
<dbReference type="InterPro" id="IPR008271">
    <property type="entry name" value="Ser/Thr_kinase_AS"/>
</dbReference>
<keyword evidence="12" id="KW-0723">Serine/threonine-protein kinase</keyword>
<keyword evidence="7 11" id="KW-0067">ATP-binding</keyword>
<dbReference type="GO" id="GO:0000287">
    <property type="term" value="F:magnesium ion binding"/>
    <property type="evidence" value="ECO:0007669"/>
    <property type="project" value="UniProtKB-ARBA"/>
</dbReference>
<dbReference type="InterPro" id="IPR017441">
    <property type="entry name" value="Protein_kinase_ATP_BS"/>
</dbReference>
<dbReference type="SUPFAM" id="SSF56112">
    <property type="entry name" value="Protein kinase-like (PK-like)"/>
    <property type="match status" value="1"/>
</dbReference>
<feature type="domain" description="Protein kinase" evidence="13">
    <location>
        <begin position="20"/>
        <end position="286"/>
    </location>
</feature>
<organism evidence="14 15">
    <name type="scientific">Gryllus longicercus</name>
    <dbReference type="NCBI Taxonomy" id="2509291"/>
    <lineage>
        <taxon>Eukaryota</taxon>
        <taxon>Metazoa</taxon>
        <taxon>Ecdysozoa</taxon>
        <taxon>Arthropoda</taxon>
        <taxon>Hexapoda</taxon>
        <taxon>Insecta</taxon>
        <taxon>Pterygota</taxon>
        <taxon>Neoptera</taxon>
        <taxon>Polyneoptera</taxon>
        <taxon>Orthoptera</taxon>
        <taxon>Ensifera</taxon>
        <taxon>Gryllidea</taxon>
        <taxon>Grylloidea</taxon>
        <taxon>Gryllidae</taxon>
        <taxon>Gryllinae</taxon>
        <taxon>Gryllus</taxon>
    </lineage>
</organism>
<keyword evidence="5 11" id="KW-0547">Nucleotide-binding</keyword>
<reference evidence="14 15" key="1">
    <citation type="submission" date="2024-03" db="EMBL/GenBank/DDBJ databases">
        <title>The genome assembly and annotation of the cricket Gryllus longicercus Weissman &amp; Gray.</title>
        <authorList>
            <person name="Szrajer S."/>
            <person name="Gray D."/>
            <person name="Ylla G."/>
        </authorList>
    </citation>
    <scope>NUCLEOTIDE SEQUENCE [LARGE SCALE GENOMIC DNA]</scope>
    <source>
        <strain evidence="14">DAG 2021-001</strain>
        <tissue evidence="14">Whole body minus gut</tissue>
    </source>
</reference>
<dbReference type="GO" id="GO:0035556">
    <property type="term" value="P:intracellular signal transduction"/>
    <property type="evidence" value="ECO:0007669"/>
    <property type="project" value="TreeGrafter"/>
</dbReference>
<dbReference type="AlphaFoldDB" id="A0AAN9Z7W0"/>
<keyword evidence="9" id="KW-0832">Ubl conjugation</keyword>
<dbReference type="CDD" id="cd14080">
    <property type="entry name" value="STKc_TSSK-like"/>
    <property type="match status" value="1"/>
</dbReference>
<dbReference type="InterPro" id="IPR000719">
    <property type="entry name" value="Prot_kinase_dom"/>
</dbReference>
<accession>A0AAN9Z7W0</accession>
<evidence type="ECO:0000256" key="3">
    <source>
        <dbReference type="ARBA" id="ARBA00022553"/>
    </source>
</evidence>
<evidence type="ECO:0000313" key="14">
    <source>
        <dbReference type="EMBL" id="KAK7866067.1"/>
    </source>
</evidence>
<evidence type="ECO:0000256" key="4">
    <source>
        <dbReference type="ARBA" id="ARBA00022723"/>
    </source>
</evidence>
<dbReference type="PANTHER" id="PTHR24346">
    <property type="entry name" value="MAP/MICROTUBULE AFFINITY-REGULATING KINASE"/>
    <property type="match status" value="1"/>
</dbReference>
<dbReference type="GO" id="GO:0007283">
    <property type="term" value="P:spermatogenesis"/>
    <property type="evidence" value="ECO:0007669"/>
    <property type="project" value="UniProtKB-KW"/>
</dbReference>
<protein>
    <recommendedName>
        <fullName evidence="13">Protein kinase domain-containing protein</fullName>
    </recommendedName>
</protein>
<name>A0AAN9Z7W0_9ORTH</name>